<proteinExistence type="predicted"/>
<accession>A0A7C5WZ63</accession>
<dbReference type="PANTHER" id="PTHR43146:SF1">
    <property type="entry name" value="CANCER-RELATED NUCLEOSIDE-TRIPHOSPHATASE"/>
    <property type="match status" value="1"/>
</dbReference>
<keyword evidence="3" id="KW-0067">ATP-binding</keyword>
<dbReference type="SMART" id="SM00382">
    <property type="entry name" value="AAA"/>
    <property type="match status" value="1"/>
</dbReference>
<dbReference type="InterPro" id="IPR027417">
    <property type="entry name" value="P-loop_NTPase"/>
</dbReference>
<evidence type="ECO:0000313" key="5">
    <source>
        <dbReference type="EMBL" id="HHO74070.1"/>
    </source>
</evidence>
<dbReference type="GO" id="GO:0005524">
    <property type="term" value="F:ATP binding"/>
    <property type="evidence" value="ECO:0007669"/>
    <property type="project" value="UniProtKB-KW"/>
</dbReference>
<protein>
    <submittedName>
        <fullName evidence="5">NTPase</fullName>
    </submittedName>
</protein>
<dbReference type="AlphaFoldDB" id="A0A7C5WZ63"/>
<dbReference type="SUPFAM" id="SSF52540">
    <property type="entry name" value="P-loop containing nucleoside triphosphate hydrolases"/>
    <property type="match status" value="1"/>
</dbReference>
<dbReference type="NCBIfam" id="NF010248">
    <property type="entry name" value="PRK13695.1"/>
    <property type="match status" value="1"/>
</dbReference>
<comment type="caution">
    <text evidence="5">The sequence shown here is derived from an EMBL/GenBank/DDBJ whole genome shotgun (WGS) entry which is preliminary data.</text>
</comment>
<dbReference type="Pfam" id="PF03266">
    <property type="entry name" value="NTPase_1"/>
    <property type="match status" value="1"/>
</dbReference>
<sequence length="173" mass="19736">MKIILTGEPGIGKTTLIKKLLQRLGNRAIGFWTEEVRDQKTKKRTGFKVISTEGNAQLFASKFFTSKHLVGSYGVNTARFESVALPILEKAKELKDVYIVIDEIGKMELFSKAFRELVREILFNPKYKVIATIPIRDVHPLVRDARRLQGAVVIEVNKENRELLVEEILKLLD</sequence>
<gene>
    <name evidence="5" type="ORF">ENN04_05450</name>
</gene>
<dbReference type="InterPro" id="IPR003593">
    <property type="entry name" value="AAA+_ATPase"/>
</dbReference>
<evidence type="ECO:0000256" key="1">
    <source>
        <dbReference type="ARBA" id="ARBA00022741"/>
    </source>
</evidence>
<dbReference type="InterPro" id="IPR004948">
    <property type="entry name" value="Nuc-triphosphatase_THEP1"/>
</dbReference>
<evidence type="ECO:0000256" key="3">
    <source>
        <dbReference type="ARBA" id="ARBA00022840"/>
    </source>
</evidence>
<dbReference type="GO" id="GO:0017111">
    <property type="term" value="F:ribonucleoside triphosphate phosphatase activity"/>
    <property type="evidence" value="ECO:0007669"/>
    <property type="project" value="InterPro"/>
</dbReference>
<keyword evidence="1" id="KW-0547">Nucleotide-binding</keyword>
<organism evidence="5">
    <name type="scientific">Thermocrinis ruber</name>
    <dbReference type="NCBI Taxonomy" id="75906"/>
    <lineage>
        <taxon>Bacteria</taxon>
        <taxon>Pseudomonadati</taxon>
        <taxon>Aquificota</taxon>
        <taxon>Aquificia</taxon>
        <taxon>Aquificales</taxon>
        <taxon>Aquificaceae</taxon>
        <taxon>Thermocrinis</taxon>
    </lineage>
</organism>
<reference evidence="5" key="1">
    <citation type="journal article" date="2020" name="mSystems">
        <title>Genome- and Community-Level Interaction Insights into Carbon Utilization and Element Cycling Functions of Hydrothermarchaeota in Hydrothermal Sediment.</title>
        <authorList>
            <person name="Zhou Z."/>
            <person name="Liu Y."/>
            <person name="Xu W."/>
            <person name="Pan J."/>
            <person name="Luo Z.H."/>
            <person name="Li M."/>
        </authorList>
    </citation>
    <scope>NUCLEOTIDE SEQUENCE [LARGE SCALE GENOMIC DNA]</scope>
    <source>
        <strain evidence="5">SpSt-114</strain>
    </source>
</reference>
<name>A0A7C5WZ63_9AQUI</name>
<dbReference type="PANTHER" id="PTHR43146">
    <property type="entry name" value="CANCER-RELATED NUCLEOSIDE-TRIPHOSPHATASE"/>
    <property type="match status" value="1"/>
</dbReference>
<evidence type="ECO:0000259" key="4">
    <source>
        <dbReference type="SMART" id="SM00382"/>
    </source>
</evidence>
<evidence type="ECO:0000256" key="2">
    <source>
        <dbReference type="ARBA" id="ARBA00022801"/>
    </source>
</evidence>
<keyword evidence="2" id="KW-0378">Hydrolase</keyword>
<dbReference type="EMBL" id="DSAC01000067">
    <property type="protein sequence ID" value="HHO74070.1"/>
    <property type="molecule type" value="Genomic_DNA"/>
</dbReference>
<dbReference type="Gene3D" id="3.40.50.300">
    <property type="entry name" value="P-loop containing nucleotide triphosphate hydrolases"/>
    <property type="match status" value="1"/>
</dbReference>
<feature type="domain" description="AAA+ ATPase" evidence="4">
    <location>
        <begin position="2"/>
        <end position="158"/>
    </location>
</feature>